<feature type="signal peptide" evidence="1">
    <location>
        <begin position="1"/>
        <end position="26"/>
    </location>
</feature>
<gene>
    <name evidence="2" type="ORF">JAO78_009470</name>
</gene>
<accession>A0ABS8C3Y1</accession>
<protein>
    <recommendedName>
        <fullName evidence="4">Sel1 repeat family protein</fullName>
    </recommendedName>
</protein>
<keyword evidence="3" id="KW-1185">Reference proteome</keyword>
<dbReference type="SUPFAM" id="SSF81901">
    <property type="entry name" value="HCP-like"/>
    <property type="match status" value="1"/>
</dbReference>
<dbReference type="Gene3D" id="1.25.40.10">
    <property type="entry name" value="Tetratricopeptide repeat domain"/>
    <property type="match status" value="1"/>
</dbReference>
<dbReference type="PANTHER" id="PTHR11102">
    <property type="entry name" value="SEL-1-LIKE PROTEIN"/>
    <property type="match status" value="1"/>
</dbReference>
<dbReference type="InterPro" id="IPR050767">
    <property type="entry name" value="Sel1_AlgK"/>
</dbReference>
<dbReference type="InterPro" id="IPR011990">
    <property type="entry name" value="TPR-like_helical_dom_sf"/>
</dbReference>
<reference evidence="2 3" key="1">
    <citation type="submission" date="2021-10" db="EMBL/GenBank/DDBJ databases">
        <title>Alishewanella koreense sp. nov. isolated from seawater of southwestern coast in South Korea and the proposal for the reclassification of Rheinheimera perlucida and Rheinheimera tuosuensis as Arsukibacterium perlucida and Arsukibacterium tuosuensis.</title>
        <authorList>
            <person name="Kim K.H."/>
            <person name="Ruan W."/>
            <person name="Kim K.R."/>
            <person name="Baek J.H."/>
            <person name="Jeon C.O."/>
        </authorList>
    </citation>
    <scope>NUCLEOTIDE SEQUENCE [LARGE SCALE GENOMIC DNA]</scope>
    <source>
        <strain evidence="2 3">16-MA</strain>
    </source>
</reference>
<dbReference type="Proteomes" id="UP000633814">
    <property type="component" value="Unassembled WGS sequence"/>
</dbReference>
<dbReference type="PANTHER" id="PTHR11102:SF147">
    <property type="entry name" value="SEL1L ADAPTOR SUBUNIT OF ERAD E3 UBIQUITIN LIGASE"/>
    <property type="match status" value="1"/>
</dbReference>
<evidence type="ECO:0000256" key="1">
    <source>
        <dbReference type="SAM" id="SignalP"/>
    </source>
</evidence>
<comment type="caution">
    <text evidence="2">The sequence shown here is derived from an EMBL/GenBank/DDBJ whole genome shotgun (WGS) entry which is preliminary data.</text>
</comment>
<keyword evidence="1" id="KW-0732">Signal</keyword>
<dbReference type="Pfam" id="PF08238">
    <property type="entry name" value="Sel1"/>
    <property type="match status" value="3"/>
</dbReference>
<evidence type="ECO:0000313" key="3">
    <source>
        <dbReference type="Proteomes" id="UP000633814"/>
    </source>
</evidence>
<dbReference type="SMART" id="SM00671">
    <property type="entry name" value="SEL1"/>
    <property type="match status" value="3"/>
</dbReference>
<dbReference type="RefSeq" id="WP_226751104.1">
    <property type="nucleotide sequence ID" value="NZ_JAEINI020000005.1"/>
</dbReference>
<dbReference type="InterPro" id="IPR006597">
    <property type="entry name" value="Sel1-like"/>
</dbReference>
<proteinExistence type="predicted"/>
<name>A0ABS8C3Y1_9ALTE</name>
<dbReference type="EMBL" id="JAEINI020000005">
    <property type="protein sequence ID" value="MCB5227041.1"/>
    <property type="molecule type" value="Genomic_DNA"/>
</dbReference>
<sequence length="308" mass="33776">MKNFNKNLFLTGLVVLPFLFPLQVHSNTQVSTHLLCSDDQCESEIVKLHKMARHNNYPAMTLLSMIYATGDGREVDHKKALSYLERAAASQHPMAVFTLSEWYREGFVVEQNLAQADALLAQAVSLGHVSAQYKKTLLLLQQADAANADEANVFADEAITLLQQASDQRSVEAMFLLARLKQQGLFTQLDLEGAAQLFKRLMISGHEASRPFLQETIAMLATKPDTTGLVADLQQAYAVEVIKVSTNDHNPDSILSDVIAQLQRKGVYSKGSASMVTTACGVSFSCNAFAAEMGPKLTNQVITGEPKR</sequence>
<evidence type="ECO:0000313" key="2">
    <source>
        <dbReference type="EMBL" id="MCB5227041.1"/>
    </source>
</evidence>
<evidence type="ECO:0008006" key="4">
    <source>
        <dbReference type="Google" id="ProtNLM"/>
    </source>
</evidence>
<feature type="chain" id="PRO_5046151467" description="Sel1 repeat family protein" evidence="1">
    <location>
        <begin position="27"/>
        <end position="308"/>
    </location>
</feature>
<organism evidence="2 3">
    <name type="scientific">Alishewanella maricola</name>
    <dbReference type="NCBI Taxonomy" id="2795740"/>
    <lineage>
        <taxon>Bacteria</taxon>
        <taxon>Pseudomonadati</taxon>
        <taxon>Pseudomonadota</taxon>
        <taxon>Gammaproteobacteria</taxon>
        <taxon>Alteromonadales</taxon>
        <taxon>Alteromonadaceae</taxon>
        <taxon>Alishewanella</taxon>
    </lineage>
</organism>